<sequence length="341" mass="35447">MMAIKKGEDSRMGVTRRGVLIGTSLSSIAMLGGCAGAADGIRIGFVVKMPEVQWFQDEWAFAGRAAHALGFDLLRIGGEDGDRVLAALGTLYARYAQGLVICAPDPRLGPAIAGFGARTGMKILSVDDRLTGPRGAPIASIPHVGISAVAIGATAGEAALAEAKRRGWSLDTLGVLRIAHDSLETGRDRTMGAVRALVAGGVPQARIFDAPQRTTDTEGAFTAAAPVLTRSGGVTNWIILGLNDETVVGGVRAAEGLRLGARQVIGVGIGGSQAAIAELERPHPTGFLASVLLSARRHGYDTSAAMYRWITQGLRPPAETLTPGILIDRGNFRAVLAREAA</sequence>
<dbReference type="EMBL" id="JAASQP010000001">
    <property type="protein sequence ID" value="NIJ22709.1"/>
    <property type="molecule type" value="Genomic_DNA"/>
</dbReference>
<accession>A0ABX0TWL8</accession>
<comment type="caution">
    <text evidence="4">The sequence shown here is derived from an EMBL/GenBank/DDBJ whole genome shotgun (WGS) entry which is preliminary data.</text>
</comment>
<name>A0ABX0TWL8_9SPHN</name>
<dbReference type="InterPro" id="IPR050555">
    <property type="entry name" value="Bact_Solute-Bind_Prot2"/>
</dbReference>
<protein>
    <submittedName>
        <fullName evidence="4">ABC-type sugar transport system substrate-binding protein</fullName>
    </submittedName>
</protein>
<dbReference type="PANTHER" id="PTHR30036">
    <property type="entry name" value="D-XYLOSE-BINDING PERIPLASMIC PROTEIN"/>
    <property type="match status" value="1"/>
</dbReference>
<evidence type="ECO:0000313" key="4">
    <source>
        <dbReference type="EMBL" id="NIJ22709.1"/>
    </source>
</evidence>
<dbReference type="InterPro" id="IPR028082">
    <property type="entry name" value="Peripla_BP_I"/>
</dbReference>
<dbReference type="PROSITE" id="PS51257">
    <property type="entry name" value="PROKAR_LIPOPROTEIN"/>
    <property type="match status" value="1"/>
</dbReference>
<keyword evidence="5" id="KW-1185">Reference proteome</keyword>
<evidence type="ECO:0000256" key="2">
    <source>
        <dbReference type="ARBA" id="ARBA00007639"/>
    </source>
</evidence>
<dbReference type="InterPro" id="IPR026266">
    <property type="entry name" value="AraF"/>
</dbReference>
<evidence type="ECO:0000256" key="1">
    <source>
        <dbReference type="ARBA" id="ARBA00004418"/>
    </source>
</evidence>
<keyword evidence="4" id="KW-0813">Transport</keyword>
<dbReference type="RefSeq" id="WP_244935312.1">
    <property type="nucleotide sequence ID" value="NZ_BAAAEV010000001.1"/>
</dbReference>
<comment type="subcellular location">
    <subcellularLocation>
        <location evidence="1">Periplasm</location>
    </subcellularLocation>
</comment>
<dbReference type="Pfam" id="PF00532">
    <property type="entry name" value="Peripla_BP_1"/>
    <property type="match status" value="1"/>
</dbReference>
<evidence type="ECO:0000259" key="3">
    <source>
        <dbReference type="Pfam" id="PF00532"/>
    </source>
</evidence>
<feature type="domain" description="Periplasmic binding protein/LacI sugar binding" evidence="3">
    <location>
        <begin position="43"/>
        <end position="323"/>
    </location>
</feature>
<comment type="similarity">
    <text evidence="2">Belongs to the bacterial solute-binding protein 2 family.</text>
</comment>
<dbReference type="InterPro" id="IPR001761">
    <property type="entry name" value="Peripla_BP/Lac1_sug-bd_dom"/>
</dbReference>
<dbReference type="Gene3D" id="3.40.50.2300">
    <property type="match status" value="2"/>
</dbReference>
<proteinExistence type="inferred from homology"/>
<reference evidence="4 5" key="1">
    <citation type="submission" date="2020-03" db="EMBL/GenBank/DDBJ databases">
        <title>Genomic Encyclopedia of Type Strains, Phase IV (KMG-IV): sequencing the most valuable type-strain genomes for metagenomic binning, comparative biology and taxonomic classification.</title>
        <authorList>
            <person name="Goeker M."/>
        </authorList>
    </citation>
    <scope>NUCLEOTIDE SEQUENCE [LARGE SCALE GENOMIC DNA]</scope>
    <source>
        <strain evidence="4 5">DSM 22753</strain>
    </source>
</reference>
<keyword evidence="4" id="KW-0762">Sugar transport</keyword>
<evidence type="ECO:0000313" key="5">
    <source>
        <dbReference type="Proteomes" id="UP000788153"/>
    </source>
</evidence>
<dbReference type="SUPFAM" id="SSF53822">
    <property type="entry name" value="Periplasmic binding protein-like I"/>
    <property type="match status" value="1"/>
</dbReference>
<dbReference type="PIRSF" id="PIRSF002816">
    <property type="entry name" value="AraF"/>
    <property type="match status" value="1"/>
</dbReference>
<dbReference type="PANTHER" id="PTHR30036:SF6">
    <property type="entry name" value="L-ARABINOSE-BINDING PERIPLASMIC PROTEIN"/>
    <property type="match status" value="1"/>
</dbReference>
<organism evidence="4 5">
    <name type="scientific">Sphingomonas japonica</name>
    <dbReference type="NCBI Taxonomy" id="511662"/>
    <lineage>
        <taxon>Bacteria</taxon>
        <taxon>Pseudomonadati</taxon>
        <taxon>Pseudomonadota</taxon>
        <taxon>Alphaproteobacteria</taxon>
        <taxon>Sphingomonadales</taxon>
        <taxon>Sphingomonadaceae</taxon>
        <taxon>Sphingomonas</taxon>
    </lineage>
</organism>
<gene>
    <name evidence="4" type="ORF">FHT01_000251</name>
</gene>
<dbReference type="Proteomes" id="UP000788153">
    <property type="component" value="Unassembled WGS sequence"/>
</dbReference>